<reference evidence="2" key="1">
    <citation type="journal article" date="2019" name="Int. J. Syst. Evol. Microbiol.">
        <title>The Global Catalogue of Microorganisms (GCM) 10K type strain sequencing project: providing services to taxonomists for standard genome sequencing and annotation.</title>
        <authorList>
            <consortium name="The Broad Institute Genomics Platform"/>
            <consortium name="The Broad Institute Genome Sequencing Center for Infectious Disease"/>
            <person name="Wu L."/>
            <person name="Ma J."/>
        </authorList>
    </citation>
    <scope>NUCLEOTIDE SEQUENCE [LARGE SCALE GENOMIC DNA]</scope>
    <source>
        <strain evidence="2">NBRC 101365</strain>
    </source>
</reference>
<evidence type="ECO:0000313" key="2">
    <source>
        <dbReference type="Proteomes" id="UP001156882"/>
    </source>
</evidence>
<evidence type="ECO:0000313" key="1">
    <source>
        <dbReference type="EMBL" id="GLS20088.1"/>
    </source>
</evidence>
<name>A0ABQ6CIB6_9HYPH</name>
<gene>
    <name evidence="1" type="ORF">GCM10007874_31050</name>
</gene>
<keyword evidence="2" id="KW-1185">Reference proteome</keyword>
<comment type="caution">
    <text evidence="1">The sequence shown here is derived from an EMBL/GenBank/DDBJ whole genome shotgun (WGS) entry which is preliminary data.</text>
</comment>
<accession>A0ABQ6CIB6</accession>
<sequence length="118" mass="13425">MQVLIIVLGEVYEASVVAKDELNHVRATVQTEGLPNKSLEMAAEEIRQIECRNIFGIRAETINTIIEGEAVWASYTIDTRFREDCIKLSARPAVAISYDNLIIVRLHLLQLRPYRGRN</sequence>
<organism evidence="1 2">
    <name type="scientific">Labrys miyagiensis</name>
    <dbReference type="NCBI Taxonomy" id="346912"/>
    <lineage>
        <taxon>Bacteria</taxon>
        <taxon>Pseudomonadati</taxon>
        <taxon>Pseudomonadota</taxon>
        <taxon>Alphaproteobacteria</taxon>
        <taxon>Hyphomicrobiales</taxon>
        <taxon>Xanthobacteraceae</taxon>
        <taxon>Labrys</taxon>
    </lineage>
</organism>
<dbReference type="Proteomes" id="UP001156882">
    <property type="component" value="Unassembled WGS sequence"/>
</dbReference>
<proteinExistence type="predicted"/>
<dbReference type="EMBL" id="BSPC01000026">
    <property type="protein sequence ID" value="GLS20088.1"/>
    <property type="molecule type" value="Genomic_DNA"/>
</dbReference>
<protein>
    <submittedName>
        <fullName evidence="1">Uncharacterized protein</fullName>
    </submittedName>
</protein>